<dbReference type="SUPFAM" id="SSF50630">
    <property type="entry name" value="Acid proteases"/>
    <property type="match status" value="1"/>
</dbReference>
<dbReference type="Gene3D" id="2.40.70.10">
    <property type="entry name" value="Acid Proteases"/>
    <property type="match status" value="1"/>
</dbReference>
<keyword evidence="2" id="KW-1185">Reference proteome</keyword>
<evidence type="ECO:0000313" key="2">
    <source>
        <dbReference type="Proteomes" id="UP001630127"/>
    </source>
</evidence>
<dbReference type="InterPro" id="IPR021109">
    <property type="entry name" value="Peptidase_aspartic_dom_sf"/>
</dbReference>
<proteinExistence type="predicted"/>
<comment type="caution">
    <text evidence="1">The sequence shown here is derived from an EMBL/GenBank/DDBJ whole genome shotgun (WGS) entry which is preliminary data.</text>
</comment>
<protein>
    <recommendedName>
        <fullName evidence="3">Aspartic peptidase DDI1-type domain-containing protein</fullName>
    </recommendedName>
</protein>
<evidence type="ECO:0008006" key="3">
    <source>
        <dbReference type="Google" id="ProtNLM"/>
    </source>
</evidence>
<dbReference type="CDD" id="cd00303">
    <property type="entry name" value="retropepsin_like"/>
    <property type="match status" value="1"/>
</dbReference>
<evidence type="ECO:0000313" key="1">
    <source>
        <dbReference type="EMBL" id="KAL3503785.1"/>
    </source>
</evidence>
<organism evidence="1 2">
    <name type="scientific">Cinchona calisaya</name>
    <dbReference type="NCBI Taxonomy" id="153742"/>
    <lineage>
        <taxon>Eukaryota</taxon>
        <taxon>Viridiplantae</taxon>
        <taxon>Streptophyta</taxon>
        <taxon>Embryophyta</taxon>
        <taxon>Tracheophyta</taxon>
        <taxon>Spermatophyta</taxon>
        <taxon>Magnoliopsida</taxon>
        <taxon>eudicotyledons</taxon>
        <taxon>Gunneridae</taxon>
        <taxon>Pentapetalae</taxon>
        <taxon>asterids</taxon>
        <taxon>lamiids</taxon>
        <taxon>Gentianales</taxon>
        <taxon>Rubiaceae</taxon>
        <taxon>Cinchonoideae</taxon>
        <taxon>Cinchoneae</taxon>
        <taxon>Cinchona</taxon>
    </lineage>
</organism>
<sequence length="134" mass="15147">MIPVNVGGKTWHRSLCDLGASINIMPKAIYDKLRINNVKPTNITLQLADLFERKPYGLLEDVLVQVEKLVFPVDFIVLDTGEESEIPLILGRPFLSTAHALIDVNKGKLILRVENESIEFDVFEYNDNIPIVED</sequence>
<name>A0ABD2YD71_9GENT</name>
<dbReference type="EMBL" id="JBJUIK010000014">
    <property type="protein sequence ID" value="KAL3503785.1"/>
    <property type="molecule type" value="Genomic_DNA"/>
</dbReference>
<reference evidence="1 2" key="1">
    <citation type="submission" date="2024-11" db="EMBL/GenBank/DDBJ databases">
        <title>A near-complete genome assembly of Cinchona calisaya.</title>
        <authorList>
            <person name="Lian D.C."/>
            <person name="Zhao X.W."/>
            <person name="Wei L."/>
        </authorList>
    </citation>
    <scope>NUCLEOTIDE SEQUENCE [LARGE SCALE GENOMIC DNA]</scope>
    <source>
        <tissue evidence="1">Nenye</tissue>
    </source>
</reference>
<dbReference type="PANTHER" id="PTHR33067">
    <property type="entry name" value="RNA-DIRECTED DNA POLYMERASE-RELATED"/>
    <property type="match status" value="1"/>
</dbReference>
<dbReference type="Proteomes" id="UP001630127">
    <property type="component" value="Unassembled WGS sequence"/>
</dbReference>
<accession>A0ABD2YD71</accession>
<dbReference type="Pfam" id="PF13650">
    <property type="entry name" value="Asp_protease_2"/>
    <property type="match status" value="1"/>
</dbReference>
<dbReference type="PANTHER" id="PTHR33067:SF9">
    <property type="entry name" value="RNA-DIRECTED DNA POLYMERASE"/>
    <property type="match status" value="1"/>
</dbReference>
<gene>
    <name evidence="1" type="ORF">ACH5RR_033626</name>
</gene>
<dbReference type="AlphaFoldDB" id="A0ABD2YD71"/>